<comment type="caution">
    <text evidence="3">The sequence shown here is derived from an EMBL/GenBank/DDBJ whole genome shotgun (WGS) entry which is preliminary data.</text>
</comment>
<dbReference type="NCBIfam" id="TIGR00573">
    <property type="entry name" value="dnaq"/>
    <property type="match status" value="1"/>
</dbReference>
<evidence type="ECO:0000259" key="2">
    <source>
        <dbReference type="SMART" id="SM00479"/>
    </source>
</evidence>
<keyword evidence="1 3" id="KW-0540">Nuclease</keyword>
<dbReference type="EC" id="2.7.7.7" evidence="3"/>
<dbReference type="SMART" id="SM00479">
    <property type="entry name" value="EXOIII"/>
    <property type="match status" value="1"/>
</dbReference>
<gene>
    <name evidence="3" type="ORF">HMPREF0044_1389</name>
</gene>
<proteinExistence type="predicted"/>
<feature type="domain" description="Exonuclease" evidence="2">
    <location>
        <begin position="16"/>
        <end position="185"/>
    </location>
</feature>
<dbReference type="GO" id="GO:0045004">
    <property type="term" value="P:DNA replication proofreading"/>
    <property type="evidence" value="ECO:0007669"/>
    <property type="project" value="TreeGrafter"/>
</dbReference>
<name>C0W1U9_9ACTO</name>
<dbReference type="EMBL" id="ACFG01000034">
    <property type="protein sequence ID" value="EEH63465.1"/>
    <property type="molecule type" value="Genomic_DNA"/>
</dbReference>
<dbReference type="GO" id="GO:0008408">
    <property type="term" value="F:3'-5' exonuclease activity"/>
    <property type="evidence" value="ECO:0007669"/>
    <property type="project" value="TreeGrafter"/>
</dbReference>
<keyword evidence="1 3" id="KW-0378">Hydrolase</keyword>
<dbReference type="AlphaFoldDB" id="C0W1U9"/>
<dbReference type="eggNOG" id="COG0847">
    <property type="taxonomic scope" value="Bacteria"/>
</dbReference>
<dbReference type="GO" id="GO:0003677">
    <property type="term" value="F:DNA binding"/>
    <property type="evidence" value="ECO:0007669"/>
    <property type="project" value="InterPro"/>
</dbReference>
<dbReference type="GO" id="GO:0005829">
    <property type="term" value="C:cytosol"/>
    <property type="evidence" value="ECO:0007669"/>
    <property type="project" value="TreeGrafter"/>
</dbReference>
<evidence type="ECO:0000313" key="4">
    <source>
        <dbReference type="Proteomes" id="UP000010301"/>
    </source>
</evidence>
<dbReference type="InterPro" id="IPR012337">
    <property type="entry name" value="RNaseH-like_sf"/>
</dbReference>
<dbReference type="PANTHER" id="PTHR30231">
    <property type="entry name" value="DNA POLYMERASE III SUBUNIT EPSILON"/>
    <property type="match status" value="1"/>
</dbReference>
<dbReference type="PANTHER" id="PTHR30231:SF41">
    <property type="entry name" value="DNA POLYMERASE III SUBUNIT EPSILON"/>
    <property type="match status" value="1"/>
</dbReference>
<dbReference type="Pfam" id="PF00929">
    <property type="entry name" value="RNase_T"/>
    <property type="match status" value="1"/>
</dbReference>
<dbReference type="GO" id="GO:0003887">
    <property type="term" value="F:DNA-directed DNA polymerase activity"/>
    <property type="evidence" value="ECO:0007669"/>
    <property type="project" value="UniProtKB-EC"/>
</dbReference>
<keyword evidence="4" id="KW-1185">Reference proteome</keyword>
<dbReference type="FunFam" id="3.30.420.10:FF:000045">
    <property type="entry name" value="3'-5' exonuclease DinG"/>
    <property type="match status" value="1"/>
</dbReference>
<dbReference type="InterPro" id="IPR013520">
    <property type="entry name" value="Ribonucl_H"/>
</dbReference>
<dbReference type="HOGENOM" id="CLU_047806_7_2_11"/>
<dbReference type="Proteomes" id="UP000010301">
    <property type="component" value="Unassembled WGS sequence"/>
</dbReference>
<reference evidence="3 4" key="1">
    <citation type="submission" date="2009-01" db="EMBL/GenBank/DDBJ databases">
        <authorList>
            <person name="Qin X."/>
            <person name="Bachman B."/>
            <person name="Battles P."/>
            <person name="Bell A."/>
            <person name="Bess C."/>
            <person name="Bickham C."/>
            <person name="Chaboub L."/>
            <person name="Chen D."/>
            <person name="Coyle M."/>
            <person name="Deiros D.R."/>
            <person name="Dinh H."/>
            <person name="Forbes L."/>
            <person name="Fowler G."/>
            <person name="Francisco L."/>
            <person name="Fu Q."/>
            <person name="Gubbala S."/>
            <person name="Hale W."/>
            <person name="Han Y."/>
            <person name="Hemphill L."/>
            <person name="Highlander S.K."/>
            <person name="Hirani K."/>
            <person name="Hogues M."/>
            <person name="Jackson L."/>
            <person name="Jakkamsetti A."/>
            <person name="Javaid M."/>
            <person name="Jiang H."/>
            <person name="Korchina V."/>
            <person name="Kovar C."/>
            <person name="Lara F."/>
            <person name="Lee S."/>
            <person name="Mata R."/>
            <person name="Mathew T."/>
            <person name="Moen C."/>
            <person name="Morales K."/>
            <person name="Munidasa M."/>
            <person name="Nazareth L."/>
            <person name="Ngo R."/>
            <person name="Nguyen L."/>
            <person name="Okwuonu G."/>
            <person name="Ongeri F."/>
            <person name="Patil S."/>
            <person name="Petrosino J."/>
            <person name="Pham C."/>
            <person name="Pham P."/>
            <person name="Pu L.-L."/>
            <person name="Puazo M."/>
            <person name="Raj R."/>
            <person name="Reid J."/>
            <person name="Rouhana J."/>
            <person name="Saada N."/>
            <person name="Shang Y."/>
            <person name="Simmons D."/>
            <person name="Thornton R."/>
            <person name="Warren J."/>
            <person name="Weissenberger G."/>
            <person name="Zhang J."/>
            <person name="Zhang L."/>
            <person name="Zhou C."/>
            <person name="Zhu D."/>
            <person name="Muzny D."/>
            <person name="Worley K."/>
            <person name="Gibbs R."/>
        </authorList>
    </citation>
    <scope>NUCLEOTIDE SEQUENCE [LARGE SCALE GENOMIC DNA]</scope>
    <source>
        <strain evidence="3 4">DSM 15436</strain>
    </source>
</reference>
<evidence type="ECO:0000313" key="3">
    <source>
        <dbReference type="EMBL" id="EEH63465.1"/>
    </source>
</evidence>
<sequence length="206" mass="22836">MSADLLTDPQFLENLTLVSVDIETTGLGDSDAITELAAVKYQKGQVVETFSSLVNPGRQIPVFITRLTGIDNQLVADAPTLREVLPVFLEFCDFPRSVLLAHNARFDTRFLMNACAQLGLEWQFPASIDTVFFSRALLPRPQVQNHRLGTLAHHFGIKNPNAHRALADAYTCLELYKCLLDVLHAADGVELPEAVFRTLTEADIND</sequence>
<keyword evidence="3" id="KW-0548">Nucleotidyltransferase</keyword>
<keyword evidence="1 3" id="KW-0269">Exonuclease</keyword>
<dbReference type="CDD" id="cd06127">
    <property type="entry name" value="DEDDh"/>
    <property type="match status" value="1"/>
</dbReference>
<dbReference type="SUPFAM" id="SSF53098">
    <property type="entry name" value="Ribonuclease H-like"/>
    <property type="match status" value="1"/>
</dbReference>
<keyword evidence="3" id="KW-0808">Transferase</keyword>
<evidence type="ECO:0000256" key="1">
    <source>
        <dbReference type="ARBA" id="ARBA00022839"/>
    </source>
</evidence>
<dbReference type="STRING" id="525245.HMPREF0044_1389"/>
<dbReference type="InterPro" id="IPR036397">
    <property type="entry name" value="RNaseH_sf"/>
</dbReference>
<dbReference type="Gene3D" id="3.30.420.10">
    <property type="entry name" value="Ribonuclease H-like superfamily/Ribonuclease H"/>
    <property type="match status" value="1"/>
</dbReference>
<protein>
    <submittedName>
        <fullName evidence="3">Exonuclease, DNA polymerase III, epsilon subunit family</fullName>
        <ecNumber evidence="3">2.7.7.7</ecNumber>
    </submittedName>
</protein>
<accession>C0W1U9</accession>
<dbReference type="RefSeq" id="WP_006546247.1">
    <property type="nucleotide sequence ID" value="NZ_DS999540.1"/>
</dbReference>
<organism evidence="3 4">
    <name type="scientific">Gleimia coleocanis DSM 15436</name>
    <dbReference type="NCBI Taxonomy" id="525245"/>
    <lineage>
        <taxon>Bacteria</taxon>
        <taxon>Bacillati</taxon>
        <taxon>Actinomycetota</taxon>
        <taxon>Actinomycetes</taxon>
        <taxon>Actinomycetales</taxon>
        <taxon>Actinomycetaceae</taxon>
        <taxon>Gleimia</taxon>
    </lineage>
</organism>
<dbReference type="InterPro" id="IPR006054">
    <property type="entry name" value="DnaQ"/>
</dbReference>